<protein>
    <submittedName>
        <fullName evidence="11">Mitochondrial aspartate-glutamate transporter AGC1</fullName>
    </submittedName>
</protein>
<evidence type="ECO:0000256" key="2">
    <source>
        <dbReference type="ARBA" id="ARBA00006375"/>
    </source>
</evidence>
<keyword evidence="5" id="KW-0677">Repeat</keyword>
<dbReference type="PANTHER" id="PTHR45624">
    <property type="entry name" value="MITOCHONDRIAL BASIC AMINO ACIDS TRANSPORTER-RELATED"/>
    <property type="match status" value="1"/>
</dbReference>
<keyword evidence="7" id="KW-0496">Mitochondrion</keyword>
<dbReference type="GO" id="GO:0006839">
    <property type="term" value="P:mitochondrial transport"/>
    <property type="evidence" value="ECO:0007669"/>
    <property type="project" value="TreeGrafter"/>
</dbReference>
<accession>A0A9N8DJ65</accession>
<comment type="caution">
    <text evidence="11">The sequence shown here is derived from an EMBL/GenBank/DDBJ whole genome shotgun (WGS) entry which is preliminary data.</text>
</comment>
<evidence type="ECO:0000256" key="3">
    <source>
        <dbReference type="ARBA" id="ARBA00022448"/>
    </source>
</evidence>
<evidence type="ECO:0000256" key="7">
    <source>
        <dbReference type="ARBA" id="ARBA00023128"/>
    </source>
</evidence>
<evidence type="ECO:0000256" key="5">
    <source>
        <dbReference type="ARBA" id="ARBA00022737"/>
    </source>
</evidence>
<name>A0A9N8DJ65_9STRA</name>
<keyword evidence="6" id="KW-1133">Transmembrane helix</keyword>
<evidence type="ECO:0000313" key="12">
    <source>
        <dbReference type="Proteomes" id="UP001153069"/>
    </source>
</evidence>
<dbReference type="SUPFAM" id="SSF103506">
    <property type="entry name" value="Mitochondrial carrier"/>
    <property type="match status" value="1"/>
</dbReference>
<organism evidence="11 12">
    <name type="scientific">Seminavis robusta</name>
    <dbReference type="NCBI Taxonomy" id="568900"/>
    <lineage>
        <taxon>Eukaryota</taxon>
        <taxon>Sar</taxon>
        <taxon>Stramenopiles</taxon>
        <taxon>Ochrophyta</taxon>
        <taxon>Bacillariophyta</taxon>
        <taxon>Bacillariophyceae</taxon>
        <taxon>Bacillariophycidae</taxon>
        <taxon>Naviculales</taxon>
        <taxon>Naviculaceae</taxon>
        <taxon>Seminavis</taxon>
    </lineage>
</organism>
<evidence type="ECO:0000256" key="6">
    <source>
        <dbReference type="ARBA" id="ARBA00022989"/>
    </source>
</evidence>
<dbReference type="PROSITE" id="PS50920">
    <property type="entry name" value="SOLCAR"/>
    <property type="match status" value="3"/>
</dbReference>
<gene>
    <name evidence="11" type="ORF">SEMRO_157_G071040.1</name>
</gene>
<dbReference type="Gene3D" id="1.50.40.10">
    <property type="entry name" value="Mitochondrial carrier domain"/>
    <property type="match status" value="1"/>
</dbReference>
<sequence>MALSDSWIDFLAGWCSGGAAVMACQPVDTVLTRLQAGEKRLVTARGLVQNVGMSSLWRGSSAMIGAVPMQNALLMGGYGIGKRWNKEEGALTAIFVGGCVGGIAQSFLMSPVELIKVNQQVAMEQSALATGKKVVSVTMIQQKAAWRGLGATLLRDGIPHGVWFVSYEVAKNFLEENSGIKSDDKAATTNWSIPLVSGAFAATVAWGVGYPFDLIKTRIQASTSTAEGTIWGTAQTLIKEANGNALQGLYRGFGLKLVRSVPASMIGFTTYELVKDSIERWE</sequence>
<evidence type="ECO:0000256" key="1">
    <source>
        <dbReference type="ARBA" id="ARBA00004225"/>
    </source>
</evidence>
<evidence type="ECO:0000256" key="8">
    <source>
        <dbReference type="ARBA" id="ARBA00023136"/>
    </source>
</evidence>
<dbReference type="Pfam" id="PF00153">
    <property type="entry name" value="Mito_carr"/>
    <property type="match status" value="3"/>
</dbReference>
<keyword evidence="3 10" id="KW-0813">Transport</keyword>
<feature type="repeat" description="Solcar" evidence="9">
    <location>
        <begin position="189"/>
        <end position="277"/>
    </location>
</feature>
<comment type="subcellular location">
    <subcellularLocation>
        <location evidence="1">Mitochondrion membrane</location>
        <topology evidence="1">Multi-pass membrane protein</topology>
    </subcellularLocation>
</comment>
<proteinExistence type="inferred from homology"/>
<dbReference type="PRINTS" id="PR00926">
    <property type="entry name" value="MITOCARRIER"/>
</dbReference>
<dbReference type="EMBL" id="CAICTM010000156">
    <property type="protein sequence ID" value="CAB9503136.1"/>
    <property type="molecule type" value="Genomic_DNA"/>
</dbReference>
<dbReference type="GO" id="GO:0015227">
    <property type="term" value="F:O-acyl-L-carnitine transmembrane transporter activity"/>
    <property type="evidence" value="ECO:0007669"/>
    <property type="project" value="TreeGrafter"/>
</dbReference>
<dbReference type="InterPro" id="IPR018108">
    <property type="entry name" value="MCP_transmembrane"/>
</dbReference>
<keyword evidence="4 9" id="KW-0812">Transmembrane</keyword>
<keyword evidence="12" id="KW-1185">Reference proteome</keyword>
<dbReference type="InterPro" id="IPR050567">
    <property type="entry name" value="Mitochondrial_Carrier"/>
</dbReference>
<dbReference type="AlphaFoldDB" id="A0A9N8DJ65"/>
<evidence type="ECO:0000256" key="4">
    <source>
        <dbReference type="ARBA" id="ARBA00022692"/>
    </source>
</evidence>
<dbReference type="InterPro" id="IPR002067">
    <property type="entry name" value="MCP"/>
</dbReference>
<feature type="repeat" description="Solcar" evidence="9">
    <location>
        <begin position="89"/>
        <end position="173"/>
    </location>
</feature>
<reference evidence="11" key="1">
    <citation type="submission" date="2020-06" db="EMBL/GenBank/DDBJ databases">
        <authorList>
            <consortium name="Plant Systems Biology data submission"/>
        </authorList>
    </citation>
    <scope>NUCLEOTIDE SEQUENCE</scope>
    <source>
        <strain evidence="11">D6</strain>
    </source>
</reference>
<evidence type="ECO:0000256" key="9">
    <source>
        <dbReference type="PROSITE-ProRule" id="PRU00282"/>
    </source>
</evidence>
<comment type="similarity">
    <text evidence="2 10">Belongs to the mitochondrial carrier (TC 2.A.29) family.</text>
</comment>
<dbReference type="GO" id="GO:0031966">
    <property type="term" value="C:mitochondrial membrane"/>
    <property type="evidence" value="ECO:0007669"/>
    <property type="project" value="UniProtKB-SubCell"/>
</dbReference>
<dbReference type="InterPro" id="IPR023395">
    <property type="entry name" value="MCP_dom_sf"/>
</dbReference>
<evidence type="ECO:0000256" key="10">
    <source>
        <dbReference type="RuleBase" id="RU000488"/>
    </source>
</evidence>
<dbReference type="Proteomes" id="UP001153069">
    <property type="component" value="Unassembled WGS sequence"/>
</dbReference>
<keyword evidence="8 9" id="KW-0472">Membrane</keyword>
<dbReference type="GO" id="GO:1902603">
    <property type="term" value="P:carnitine transmembrane transport"/>
    <property type="evidence" value="ECO:0007669"/>
    <property type="project" value="TreeGrafter"/>
</dbReference>
<dbReference type="PANTHER" id="PTHR45624:SF4">
    <property type="entry name" value="CONGESTED-LIKE TRACHEA PROTEIN-RELATED"/>
    <property type="match status" value="1"/>
</dbReference>
<evidence type="ECO:0000313" key="11">
    <source>
        <dbReference type="EMBL" id="CAB9503136.1"/>
    </source>
</evidence>
<dbReference type="OrthoDB" id="193856at2759"/>
<feature type="repeat" description="Solcar" evidence="9">
    <location>
        <begin position="4"/>
        <end position="84"/>
    </location>
</feature>